<organism evidence="1 2">
    <name type="scientific">Heterobasidion irregulare (strain TC 32-1)</name>
    <dbReference type="NCBI Taxonomy" id="747525"/>
    <lineage>
        <taxon>Eukaryota</taxon>
        <taxon>Fungi</taxon>
        <taxon>Dikarya</taxon>
        <taxon>Basidiomycota</taxon>
        <taxon>Agaricomycotina</taxon>
        <taxon>Agaricomycetes</taxon>
        <taxon>Russulales</taxon>
        <taxon>Bondarzewiaceae</taxon>
        <taxon>Heterobasidion</taxon>
        <taxon>Heterobasidion annosum species complex</taxon>
    </lineage>
</organism>
<gene>
    <name evidence="1" type="ORF">HETIRDRAFT_423496</name>
</gene>
<protein>
    <submittedName>
        <fullName evidence="1">Uncharacterized protein</fullName>
    </submittedName>
</protein>
<dbReference type="AlphaFoldDB" id="W4JMX6"/>
<dbReference type="InParanoid" id="W4JMX6"/>
<dbReference type="HOGENOM" id="CLU_2320707_0_0_1"/>
<reference evidence="1 2" key="1">
    <citation type="journal article" date="2012" name="New Phytol.">
        <title>Insight into trade-off between wood decay and parasitism from the genome of a fungal forest pathogen.</title>
        <authorList>
            <person name="Olson A."/>
            <person name="Aerts A."/>
            <person name="Asiegbu F."/>
            <person name="Belbahri L."/>
            <person name="Bouzid O."/>
            <person name="Broberg A."/>
            <person name="Canback B."/>
            <person name="Coutinho P.M."/>
            <person name="Cullen D."/>
            <person name="Dalman K."/>
            <person name="Deflorio G."/>
            <person name="van Diepen L.T."/>
            <person name="Dunand C."/>
            <person name="Duplessis S."/>
            <person name="Durling M."/>
            <person name="Gonthier P."/>
            <person name="Grimwood J."/>
            <person name="Fossdal C.G."/>
            <person name="Hansson D."/>
            <person name="Henrissat B."/>
            <person name="Hietala A."/>
            <person name="Himmelstrand K."/>
            <person name="Hoffmeister D."/>
            <person name="Hogberg N."/>
            <person name="James T.Y."/>
            <person name="Karlsson M."/>
            <person name="Kohler A."/>
            <person name="Kues U."/>
            <person name="Lee Y.H."/>
            <person name="Lin Y.C."/>
            <person name="Lind M."/>
            <person name="Lindquist E."/>
            <person name="Lombard V."/>
            <person name="Lucas S."/>
            <person name="Lunden K."/>
            <person name="Morin E."/>
            <person name="Murat C."/>
            <person name="Park J."/>
            <person name="Raffaello T."/>
            <person name="Rouze P."/>
            <person name="Salamov A."/>
            <person name="Schmutz J."/>
            <person name="Solheim H."/>
            <person name="Stahlberg J."/>
            <person name="Velez H."/>
            <person name="de Vries R.P."/>
            <person name="Wiebenga A."/>
            <person name="Woodward S."/>
            <person name="Yakovlev I."/>
            <person name="Garbelotto M."/>
            <person name="Martin F."/>
            <person name="Grigoriev I.V."/>
            <person name="Stenlid J."/>
        </authorList>
    </citation>
    <scope>NUCLEOTIDE SEQUENCE [LARGE SCALE GENOMIC DNA]</scope>
    <source>
        <strain evidence="1 2">TC 32-1</strain>
    </source>
</reference>
<accession>W4JMX6</accession>
<sequence>MAASGCVMPASKSQSLDKWMRISHPRRRAHSFLQITPQAKQVEALLRPWKGRSWEDFLGVWGSVEWFSSYKGGGNGVWALHHRVARVSPADRRGSQKCY</sequence>
<dbReference type="RefSeq" id="XP_009553350.1">
    <property type="nucleotide sequence ID" value="XM_009555055.1"/>
</dbReference>
<dbReference type="KEGG" id="hir:HETIRDRAFT_423496"/>
<dbReference type="Proteomes" id="UP000030671">
    <property type="component" value="Unassembled WGS sequence"/>
</dbReference>
<proteinExistence type="predicted"/>
<evidence type="ECO:0000313" key="2">
    <source>
        <dbReference type="Proteomes" id="UP000030671"/>
    </source>
</evidence>
<keyword evidence="2" id="KW-1185">Reference proteome</keyword>
<evidence type="ECO:0000313" key="1">
    <source>
        <dbReference type="EMBL" id="ETW74883.1"/>
    </source>
</evidence>
<name>W4JMX6_HETIT</name>
<dbReference type="GeneID" id="20673908"/>
<dbReference type="EMBL" id="KI925467">
    <property type="protein sequence ID" value="ETW74883.1"/>
    <property type="molecule type" value="Genomic_DNA"/>
</dbReference>